<dbReference type="Proteomes" id="UP001160483">
    <property type="component" value="Unassembled WGS sequence"/>
</dbReference>
<dbReference type="GO" id="GO:0003677">
    <property type="term" value="F:DNA binding"/>
    <property type="evidence" value="ECO:0007669"/>
    <property type="project" value="InterPro"/>
</dbReference>
<evidence type="ECO:0000313" key="2">
    <source>
        <dbReference type="EMBL" id="CAH0480649.1"/>
    </source>
</evidence>
<dbReference type="Proteomes" id="UP001158986">
    <property type="component" value="Unassembled WGS sequence"/>
</dbReference>
<evidence type="ECO:0000313" key="4">
    <source>
        <dbReference type="Proteomes" id="UP001158986"/>
    </source>
</evidence>
<evidence type="ECO:0000259" key="1">
    <source>
        <dbReference type="Pfam" id="PF06733"/>
    </source>
</evidence>
<dbReference type="EMBL" id="CAKKTJ010000324">
    <property type="protein sequence ID" value="CAH0480649.1"/>
    <property type="molecule type" value="Genomic_DNA"/>
</dbReference>
<proteinExistence type="predicted"/>
<dbReference type="AlphaFoldDB" id="A0AAU9L3X1"/>
<evidence type="ECO:0000313" key="5">
    <source>
        <dbReference type="Proteomes" id="UP001160483"/>
    </source>
</evidence>
<comment type="caution">
    <text evidence="2">The sequence shown here is derived from an EMBL/GenBank/DDBJ whole genome shotgun (WGS) entry which is preliminary data.</text>
</comment>
<dbReference type="GO" id="GO:0003678">
    <property type="term" value="F:DNA helicase activity"/>
    <property type="evidence" value="ECO:0007669"/>
    <property type="project" value="InterPro"/>
</dbReference>
<name>A0AAU9L3X1_9STRA</name>
<feature type="domain" description="RAD3-like helicase DEAD" evidence="1">
    <location>
        <begin position="12"/>
        <end position="89"/>
    </location>
</feature>
<accession>A0AAU9L3X1</accession>
<protein>
    <recommendedName>
        <fullName evidence="1">RAD3-like helicase DEAD domain-containing protein</fullName>
    </recommendedName>
</protein>
<dbReference type="EMBL" id="CAKLCB010000387">
    <property type="protein sequence ID" value="CAH0522029.1"/>
    <property type="molecule type" value="Genomic_DNA"/>
</dbReference>
<dbReference type="GO" id="GO:0005524">
    <property type="term" value="F:ATP binding"/>
    <property type="evidence" value="ECO:0007669"/>
    <property type="project" value="InterPro"/>
</dbReference>
<gene>
    <name evidence="3" type="ORF">PBS001_LOCUS8468</name>
    <name evidence="2" type="ORF">PBS003_LOCUS7266</name>
</gene>
<sequence length="156" mass="18228">MPFLENPTGTGKLKQVVQELKNTSYYPNIAVLGSRELLCVNEKVYKLQEIQQNFACRLTCKDRRCMYKLSFDSYAKWLKHQAQARNYTLKEKTVDHTGIGYLKRRLLLCRTTISLTLGMAFGRYFHRKLHTDLWRGTQCVQHPFLFSISITKRSGS</sequence>
<organism evidence="2 5">
    <name type="scientific">Peronospora belbahrii</name>
    <dbReference type="NCBI Taxonomy" id="622444"/>
    <lineage>
        <taxon>Eukaryota</taxon>
        <taxon>Sar</taxon>
        <taxon>Stramenopiles</taxon>
        <taxon>Oomycota</taxon>
        <taxon>Peronosporomycetes</taxon>
        <taxon>Peronosporales</taxon>
        <taxon>Peronosporaceae</taxon>
        <taxon>Peronospora</taxon>
    </lineage>
</organism>
<evidence type="ECO:0000313" key="3">
    <source>
        <dbReference type="EMBL" id="CAH0522029.1"/>
    </source>
</evidence>
<keyword evidence="4" id="KW-1185">Reference proteome</keyword>
<dbReference type="InterPro" id="IPR010614">
    <property type="entry name" value="RAD3-like_helicase_DEAD"/>
</dbReference>
<reference evidence="2 4" key="1">
    <citation type="submission" date="2021-11" db="EMBL/GenBank/DDBJ databases">
        <authorList>
            <person name="Islam A."/>
            <person name="Islam S."/>
            <person name="Flora M.S."/>
            <person name="Rahman M."/>
            <person name="Ziaur R.M."/>
            <person name="Epstein J.H."/>
            <person name="Hassan M."/>
            <person name="Klassen M."/>
            <person name="Woodard K."/>
            <person name="Webb A."/>
            <person name="Webby R.J."/>
            <person name="El Zowalaty M.E."/>
        </authorList>
    </citation>
    <scope>NUCLEOTIDE SEQUENCE</scope>
    <source>
        <strain evidence="3">Pbs1</strain>
        <strain evidence="2">Pbs3</strain>
    </source>
</reference>
<dbReference type="Pfam" id="PF06733">
    <property type="entry name" value="DEAD_2"/>
    <property type="match status" value="1"/>
</dbReference>